<evidence type="ECO:0000256" key="7">
    <source>
        <dbReference type="ARBA" id="ARBA00023069"/>
    </source>
</evidence>
<proteinExistence type="inferred from homology"/>
<dbReference type="PANTHER" id="PTHR21501:SF3">
    <property type="entry name" value="PROTEIN FAM161A"/>
    <property type="match status" value="1"/>
</dbReference>
<evidence type="ECO:0000256" key="6">
    <source>
        <dbReference type="ARBA" id="ARBA00023054"/>
    </source>
</evidence>
<feature type="compositionally biased region" description="Basic and acidic residues" evidence="12">
    <location>
        <begin position="358"/>
        <end position="370"/>
    </location>
</feature>
<evidence type="ECO:0000256" key="10">
    <source>
        <dbReference type="ARBA" id="ARBA00037165"/>
    </source>
</evidence>
<dbReference type="AlphaFoldDB" id="A0A8C5HPS3"/>
<keyword evidence="9" id="KW-0966">Cell projection</keyword>
<comment type="subcellular location">
    <subcellularLocation>
        <location evidence="2">Cytoplasm</location>
        <location evidence="2">Cytoskeleton</location>
        <location evidence="2">Cilium basal body</location>
    </subcellularLocation>
    <subcellularLocation>
        <location evidence="1">Cytoplasm</location>
        <location evidence="1">Cytoskeleton</location>
        <location evidence="1">Microtubule organizing center</location>
        <location evidence="1">Centrosome</location>
        <location evidence="1">Centriole</location>
    </subcellularLocation>
</comment>
<organism evidence="13 14">
    <name type="scientific">Gouania willdenowi</name>
    <name type="common">Blunt-snouted clingfish</name>
    <name type="synonym">Lepadogaster willdenowi</name>
    <dbReference type="NCBI Taxonomy" id="441366"/>
    <lineage>
        <taxon>Eukaryota</taxon>
        <taxon>Metazoa</taxon>
        <taxon>Chordata</taxon>
        <taxon>Craniata</taxon>
        <taxon>Vertebrata</taxon>
        <taxon>Euteleostomi</taxon>
        <taxon>Actinopterygii</taxon>
        <taxon>Neopterygii</taxon>
        <taxon>Teleostei</taxon>
        <taxon>Neoteleostei</taxon>
        <taxon>Acanthomorphata</taxon>
        <taxon>Ovalentaria</taxon>
        <taxon>Blenniimorphae</taxon>
        <taxon>Blenniiformes</taxon>
        <taxon>Gobiesocoidei</taxon>
        <taxon>Gobiesocidae</taxon>
        <taxon>Gobiesocinae</taxon>
        <taxon>Gouania</taxon>
    </lineage>
</organism>
<keyword evidence="8" id="KW-0206">Cytoskeleton</keyword>
<evidence type="ECO:0000256" key="11">
    <source>
        <dbReference type="ARBA" id="ARBA00039949"/>
    </source>
</evidence>
<protein>
    <recommendedName>
        <fullName evidence="11">Protein FAM161A</fullName>
    </recommendedName>
</protein>
<keyword evidence="14" id="KW-1185">Reference proteome</keyword>
<dbReference type="Ensembl" id="ENSGWIT00000052356.1">
    <property type="protein sequence ID" value="ENSGWIP00000048413.1"/>
    <property type="gene ID" value="ENSGWIG00000023734.1"/>
</dbReference>
<feature type="compositionally biased region" description="Basic and acidic residues" evidence="12">
    <location>
        <begin position="377"/>
        <end position="389"/>
    </location>
</feature>
<sequence>MYRPQSQETKELLTLHEEDKYFTRDEDFLSEECDVDSVSSEEGKGVRGVRGSVSLEIYGLQRNQHVHFSNREYYRRLEELKRTHLRNMAELERMYVSQGKEEEEDPSGPGRNFSLEMSSPRRSLQRINSQEELDFHDTSSGSDQSELFVDDSMSEGFSASQEETSMERDVLMIPVQMSTKKPSRFQPKPSSARVRPNAKVTVPKPFHMMLREEDRKRRKVRTRSEIELENSLLKRELDELRECQKKFRASPAPAHIHLPLYDSISCRTSTNSTTKRLDWSRSRTTYTRSSPASAKPKPFHFLERERRKKEEKIVAELSSFGQKEERHAFKARPIPSSVYRRTGAKGTKNSQCSALCSMEREPTEGQRDPNSDLEQETDPHDSLHSSKPQ</sequence>
<accession>A0A8C5HPS3</accession>
<dbReference type="PANTHER" id="PTHR21501">
    <property type="entry name" value="PROTEIN FAM-161"/>
    <property type="match status" value="1"/>
</dbReference>
<feature type="region of interest" description="Disordered" evidence="12">
    <location>
        <begin position="97"/>
        <end position="124"/>
    </location>
</feature>
<dbReference type="Proteomes" id="UP000694680">
    <property type="component" value="Chromosome 15"/>
</dbReference>
<evidence type="ECO:0000256" key="2">
    <source>
        <dbReference type="ARBA" id="ARBA00004120"/>
    </source>
</evidence>
<evidence type="ECO:0000256" key="3">
    <source>
        <dbReference type="ARBA" id="ARBA00006663"/>
    </source>
</evidence>
<keyword evidence="7" id="KW-0969">Cilium</keyword>
<reference evidence="13" key="2">
    <citation type="submission" date="2025-08" db="UniProtKB">
        <authorList>
            <consortium name="Ensembl"/>
        </authorList>
    </citation>
    <scope>IDENTIFICATION</scope>
</reference>
<evidence type="ECO:0000256" key="4">
    <source>
        <dbReference type="ARBA" id="ARBA00022490"/>
    </source>
</evidence>
<evidence type="ECO:0000313" key="14">
    <source>
        <dbReference type="Proteomes" id="UP000694680"/>
    </source>
</evidence>
<keyword evidence="5" id="KW-0970">Cilium biogenesis/degradation</keyword>
<reference evidence="13" key="1">
    <citation type="submission" date="2020-06" db="EMBL/GenBank/DDBJ databases">
        <authorList>
            <consortium name="Wellcome Sanger Institute Data Sharing"/>
        </authorList>
    </citation>
    <scope>NUCLEOTIDE SEQUENCE [LARGE SCALE GENOMIC DNA]</scope>
</reference>
<evidence type="ECO:0000313" key="13">
    <source>
        <dbReference type="Ensembl" id="ENSGWIP00000048413.1"/>
    </source>
</evidence>
<evidence type="ECO:0000256" key="9">
    <source>
        <dbReference type="ARBA" id="ARBA00023273"/>
    </source>
</evidence>
<comment type="similarity">
    <text evidence="3">Belongs to the FAM161 family.</text>
</comment>
<dbReference type="Pfam" id="PF10595">
    <property type="entry name" value="FAM161A_B"/>
    <property type="match status" value="1"/>
</dbReference>
<name>A0A8C5HPS3_GOUWI</name>
<feature type="region of interest" description="Disordered" evidence="12">
    <location>
        <begin position="318"/>
        <end position="389"/>
    </location>
</feature>
<keyword evidence="6" id="KW-0175">Coiled coil</keyword>
<gene>
    <name evidence="13" type="primary">LOC114476908</name>
</gene>
<dbReference type="GO" id="GO:0005929">
    <property type="term" value="C:cilium"/>
    <property type="evidence" value="ECO:0007669"/>
    <property type="project" value="TreeGrafter"/>
</dbReference>
<dbReference type="GO" id="GO:0005814">
    <property type="term" value="C:centriole"/>
    <property type="evidence" value="ECO:0007669"/>
    <property type="project" value="UniProtKB-SubCell"/>
</dbReference>
<reference evidence="13" key="3">
    <citation type="submission" date="2025-09" db="UniProtKB">
        <authorList>
            <consortium name="Ensembl"/>
        </authorList>
    </citation>
    <scope>IDENTIFICATION</scope>
</reference>
<dbReference type="InterPro" id="IPR019579">
    <property type="entry name" value="FAM161A/B"/>
</dbReference>
<dbReference type="GO" id="GO:0044782">
    <property type="term" value="P:cilium organization"/>
    <property type="evidence" value="ECO:0007669"/>
    <property type="project" value="TreeGrafter"/>
</dbReference>
<evidence type="ECO:0000256" key="8">
    <source>
        <dbReference type="ARBA" id="ARBA00023212"/>
    </source>
</evidence>
<evidence type="ECO:0000256" key="12">
    <source>
        <dbReference type="SAM" id="MobiDB-lite"/>
    </source>
</evidence>
<feature type="compositionally biased region" description="Polar residues" evidence="12">
    <location>
        <begin position="115"/>
        <end position="124"/>
    </location>
</feature>
<keyword evidence="4" id="KW-0963">Cytoplasm</keyword>
<dbReference type="InterPro" id="IPR051655">
    <property type="entry name" value="FAM161"/>
</dbReference>
<comment type="function">
    <text evidence="10">Involved in ciliogenesis.</text>
</comment>
<evidence type="ECO:0000256" key="5">
    <source>
        <dbReference type="ARBA" id="ARBA00022794"/>
    </source>
</evidence>
<feature type="region of interest" description="Disordered" evidence="12">
    <location>
        <begin position="272"/>
        <end position="299"/>
    </location>
</feature>
<evidence type="ECO:0000256" key="1">
    <source>
        <dbReference type="ARBA" id="ARBA00004114"/>
    </source>
</evidence>